<sequence>MQVAIRDLKANLSRILTRAQAGESIEVTSHNKLIARIVGIPSGTAEGLRESIGSGTLSWSGGKPQLAPPVELSAEGTPVSRMVLEDRG</sequence>
<dbReference type="STRING" id="768671.ThimaDRAFT_3007"/>
<name>F9UDK4_9GAMM</name>
<dbReference type="PANTHER" id="PTHR35377">
    <property type="entry name" value="ANTITOXIN VAPB49-RELATED-RELATED"/>
    <property type="match status" value="1"/>
</dbReference>
<dbReference type="NCBIfam" id="TIGR01552">
    <property type="entry name" value="phd_fam"/>
    <property type="match status" value="1"/>
</dbReference>
<dbReference type="InterPro" id="IPR036165">
    <property type="entry name" value="YefM-like_sf"/>
</dbReference>
<dbReference type="Proteomes" id="UP000005459">
    <property type="component" value="Unassembled WGS sequence"/>
</dbReference>
<dbReference type="Gene3D" id="3.40.1620.10">
    <property type="entry name" value="YefM-like domain"/>
    <property type="match status" value="1"/>
</dbReference>
<gene>
    <name evidence="2" type="ORF">ThimaDRAFT_3007</name>
</gene>
<evidence type="ECO:0000256" key="1">
    <source>
        <dbReference type="ARBA" id="ARBA00009981"/>
    </source>
</evidence>
<dbReference type="AlphaFoldDB" id="F9UDK4"/>
<keyword evidence="3" id="KW-1185">Reference proteome</keyword>
<dbReference type="PANTHER" id="PTHR35377:SF5">
    <property type="entry name" value="ANTITOXIN VAPB46"/>
    <property type="match status" value="1"/>
</dbReference>
<proteinExistence type="inferred from homology"/>
<evidence type="ECO:0000313" key="2">
    <source>
        <dbReference type="EMBL" id="EGV17948.1"/>
    </source>
</evidence>
<organism evidence="2 3">
    <name type="scientific">Thiocapsa marina 5811</name>
    <dbReference type="NCBI Taxonomy" id="768671"/>
    <lineage>
        <taxon>Bacteria</taxon>
        <taxon>Pseudomonadati</taxon>
        <taxon>Pseudomonadota</taxon>
        <taxon>Gammaproteobacteria</taxon>
        <taxon>Chromatiales</taxon>
        <taxon>Chromatiaceae</taxon>
        <taxon>Thiocapsa</taxon>
    </lineage>
</organism>
<evidence type="ECO:0000313" key="3">
    <source>
        <dbReference type="Proteomes" id="UP000005459"/>
    </source>
</evidence>
<dbReference type="EMBL" id="AFWV01000009">
    <property type="protein sequence ID" value="EGV17948.1"/>
    <property type="molecule type" value="Genomic_DNA"/>
</dbReference>
<dbReference type="InterPro" id="IPR051416">
    <property type="entry name" value="phD-YefM_TA_antitoxins"/>
</dbReference>
<accession>F9UDK4</accession>
<dbReference type="OrthoDB" id="557859at2"/>
<dbReference type="eggNOG" id="COG4118">
    <property type="taxonomic scope" value="Bacteria"/>
</dbReference>
<dbReference type="GO" id="GO:0097351">
    <property type="term" value="F:toxin sequestering activity"/>
    <property type="evidence" value="ECO:0007669"/>
    <property type="project" value="TreeGrafter"/>
</dbReference>
<reference evidence="2 3" key="1">
    <citation type="submission" date="2011-06" db="EMBL/GenBank/DDBJ databases">
        <title>The draft genome of Thiocapsa marina 5811.</title>
        <authorList>
            <consortium name="US DOE Joint Genome Institute (JGI-PGF)"/>
            <person name="Lucas S."/>
            <person name="Han J."/>
            <person name="Cheng J.-F."/>
            <person name="Goodwin L."/>
            <person name="Pitluck S."/>
            <person name="Peters L."/>
            <person name="Land M.L."/>
            <person name="Hauser L."/>
            <person name="Vogl K."/>
            <person name="Liu Z."/>
            <person name="Imhoff J."/>
            <person name="Thiel V."/>
            <person name="Frigaard N.-U."/>
            <person name="Bryant D."/>
            <person name="Woyke T.J."/>
        </authorList>
    </citation>
    <scope>NUCLEOTIDE SEQUENCE [LARGE SCALE GENOMIC DNA]</scope>
    <source>
        <strain evidence="2 3">5811</strain>
    </source>
</reference>
<protein>
    <submittedName>
        <fullName evidence="2">Prevent-host-death family protein</fullName>
    </submittedName>
</protein>
<comment type="similarity">
    <text evidence="1">Belongs to the phD/YefM antitoxin family.</text>
</comment>
<dbReference type="RefSeq" id="WP_007193879.1">
    <property type="nucleotide sequence ID" value="NZ_AFWV01000009.1"/>
</dbReference>
<dbReference type="SUPFAM" id="SSF143120">
    <property type="entry name" value="YefM-like"/>
    <property type="match status" value="1"/>
</dbReference>